<evidence type="ECO:0000259" key="1">
    <source>
        <dbReference type="Pfam" id="PF13556"/>
    </source>
</evidence>
<dbReference type="Proteomes" id="UP001499938">
    <property type="component" value="Unassembled WGS sequence"/>
</dbReference>
<organism evidence="2 3">
    <name type="scientific">Nostocoides veronense</name>
    <dbReference type="NCBI Taxonomy" id="330836"/>
    <lineage>
        <taxon>Bacteria</taxon>
        <taxon>Bacillati</taxon>
        <taxon>Actinomycetota</taxon>
        <taxon>Actinomycetes</taxon>
        <taxon>Micrococcales</taxon>
        <taxon>Intrasporangiaceae</taxon>
        <taxon>Nostocoides</taxon>
    </lineage>
</organism>
<dbReference type="PANTHER" id="PTHR33744">
    <property type="entry name" value="CARBOHYDRATE DIACID REGULATOR"/>
    <property type="match status" value="1"/>
</dbReference>
<dbReference type="InterPro" id="IPR051448">
    <property type="entry name" value="CdaR-like_regulators"/>
</dbReference>
<keyword evidence="3" id="KW-1185">Reference proteome</keyword>
<accession>A0ABN2M2Q0</accession>
<dbReference type="InterPro" id="IPR042070">
    <property type="entry name" value="PucR_C-HTH_sf"/>
</dbReference>
<protein>
    <submittedName>
        <fullName evidence="2">Helix-turn-helix domain-containing protein</fullName>
    </submittedName>
</protein>
<evidence type="ECO:0000313" key="2">
    <source>
        <dbReference type="EMBL" id="GAA1806959.1"/>
    </source>
</evidence>
<proteinExistence type="predicted"/>
<dbReference type="Gene3D" id="1.10.10.2840">
    <property type="entry name" value="PucR C-terminal helix-turn-helix domain"/>
    <property type="match status" value="1"/>
</dbReference>
<dbReference type="Pfam" id="PF13556">
    <property type="entry name" value="HTH_30"/>
    <property type="match status" value="1"/>
</dbReference>
<gene>
    <name evidence="2" type="ORF">GCM10009811_33110</name>
</gene>
<dbReference type="InterPro" id="IPR025736">
    <property type="entry name" value="PucR_C-HTH_dom"/>
</dbReference>
<sequence length="538" mass="56566">MIPVNDLVAALRGQVEVVVGGASSSVDEVVVQESAREHIGGPGDLILGIGLDSPKRALTALERLADRGVPAVVVRAPLAYAAPLADAARSRGVSLIALSPNASWAHLIHQLRDLLDRAATGDPRTTGDDLYALADAAAGLIDASVTIEDAHHRVLAYSSRSVGTDAARVSTIVGRRVPPAVVRELRARGVFRRMTTSAEPFFLPAGATPDLGARFVLPVRAGGEWLGSIWCAVSAPPEARVVADLVTMASAVALHLLDLRVQSDLTRRVWLDRLRQALVDPGAEAGAWLAAGPWRVVALLGSPTAATEFGVGEPDESSAAPAVVGAASVDVWTATLRRRGWAQPAVVDIADRVFAIVTDSERPSRARRSPSTAASRPRPTRAGTWVWLQSAVAELHAQGLPVAIVAGTRAEVAGNLTRSRSEAVETALLPSVHGTTIAAAEDHWAPLVVSRAVRGLVAEPILGPLAALEGDATTEVSDRHTLSAWLDHPGSPRRAAEALGVHVNTVRYRMDRIASLLDVDLADPEVRLALQLILRAGP</sequence>
<evidence type="ECO:0000313" key="3">
    <source>
        <dbReference type="Proteomes" id="UP001499938"/>
    </source>
</evidence>
<comment type="caution">
    <text evidence="2">The sequence shown here is derived from an EMBL/GenBank/DDBJ whole genome shotgun (WGS) entry which is preliminary data.</text>
</comment>
<feature type="domain" description="PucR C-terminal helix-turn-helix" evidence="1">
    <location>
        <begin position="480"/>
        <end position="536"/>
    </location>
</feature>
<dbReference type="PANTHER" id="PTHR33744:SF1">
    <property type="entry name" value="DNA-BINDING TRANSCRIPTIONAL ACTIVATOR ADER"/>
    <property type="match status" value="1"/>
</dbReference>
<reference evidence="3" key="1">
    <citation type="journal article" date="2019" name="Int. J. Syst. Evol. Microbiol.">
        <title>The Global Catalogue of Microorganisms (GCM) 10K type strain sequencing project: providing services to taxonomists for standard genome sequencing and annotation.</title>
        <authorList>
            <consortium name="The Broad Institute Genomics Platform"/>
            <consortium name="The Broad Institute Genome Sequencing Center for Infectious Disease"/>
            <person name="Wu L."/>
            <person name="Ma J."/>
        </authorList>
    </citation>
    <scope>NUCLEOTIDE SEQUENCE [LARGE SCALE GENOMIC DNA]</scope>
    <source>
        <strain evidence="3">JCM 15592</strain>
    </source>
</reference>
<dbReference type="EMBL" id="BAAAPO010000053">
    <property type="protein sequence ID" value="GAA1806959.1"/>
    <property type="molecule type" value="Genomic_DNA"/>
</dbReference>
<name>A0ABN2M2Q0_9MICO</name>
<dbReference type="RefSeq" id="WP_344088151.1">
    <property type="nucleotide sequence ID" value="NZ_BAAAPO010000053.1"/>
</dbReference>